<keyword evidence="2" id="KW-0830">Ubiquinone</keyword>
<dbReference type="Pfam" id="PF13847">
    <property type="entry name" value="Methyltransf_31"/>
    <property type="match status" value="1"/>
</dbReference>
<dbReference type="Gene3D" id="3.40.50.150">
    <property type="entry name" value="Vaccinia Virus protein VP39"/>
    <property type="match status" value="1"/>
</dbReference>
<dbReference type="RefSeq" id="WP_073197064.1">
    <property type="nucleotide sequence ID" value="NZ_FQXO01000050.1"/>
</dbReference>
<dbReference type="InterPro" id="IPR029063">
    <property type="entry name" value="SAM-dependent_MTases_sf"/>
</dbReference>
<dbReference type="EMBL" id="FQXO01000050">
    <property type="protein sequence ID" value="SHH70756.1"/>
    <property type="molecule type" value="Genomic_DNA"/>
</dbReference>
<proteinExistence type="predicted"/>
<keyword evidence="2" id="KW-0489">Methyltransferase</keyword>
<keyword evidence="3" id="KW-1185">Reference proteome</keyword>
<accession>A0A1M5V6C0</accession>
<dbReference type="PANTHER" id="PTHR43591">
    <property type="entry name" value="METHYLTRANSFERASE"/>
    <property type="match status" value="1"/>
</dbReference>
<dbReference type="GO" id="GO:0008168">
    <property type="term" value="F:methyltransferase activity"/>
    <property type="evidence" value="ECO:0007669"/>
    <property type="project" value="UniProtKB-KW"/>
</dbReference>
<dbReference type="Proteomes" id="UP000183967">
    <property type="component" value="Unassembled WGS sequence"/>
</dbReference>
<dbReference type="OrthoDB" id="5522265at2"/>
<dbReference type="InterPro" id="IPR025714">
    <property type="entry name" value="Methyltranfer_dom"/>
</dbReference>
<protein>
    <submittedName>
        <fullName evidence="2">Ubiquinone/menaquinone biosynthesis C-methylase UbiE</fullName>
    </submittedName>
</protein>
<gene>
    <name evidence="2" type="ORF">SAMN02745135_01767</name>
</gene>
<reference evidence="3" key="1">
    <citation type="submission" date="2016-11" db="EMBL/GenBank/DDBJ databases">
        <authorList>
            <person name="Varghese N."/>
            <person name="Submissions S."/>
        </authorList>
    </citation>
    <scope>NUCLEOTIDE SEQUENCE [LARGE SCALE GENOMIC DNA]</scope>
    <source>
        <strain evidence="3">DSM 13643</strain>
    </source>
</reference>
<keyword evidence="2" id="KW-0808">Transferase</keyword>
<dbReference type="SUPFAM" id="SSF53335">
    <property type="entry name" value="S-adenosyl-L-methionine-dependent methyltransferases"/>
    <property type="match status" value="1"/>
</dbReference>
<name>A0A1M5V6C0_9FIRM</name>
<dbReference type="GO" id="GO:0032259">
    <property type="term" value="P:methylation"/>
    <property type="evidence" value="ECO:0007669"/>
    <property type="project" value="UniProtKB-KW"/>
</dbReference>
<evidence type="ECO:0000259" key="1">
    <source>
        <dbReference type="Pfam" id="PF13847"/>
    </source>
</evidence>
<sequence length="304" mass="34957">MANNVWSKKIQGILTLDLSREVRFRDDRKDLFLQLLGLKPGMTVVDVGCGPGTLTRKLAKWLGKESKIIGVDFDTDFIKYAREKAVELNLKNVIYYEGDALKLPLSDNSVDACISHTVIEHVPNREFLVEQKRICSPGGRVSVMYCRPDKYIKSTPNLLPQISERERELLEKIYQGSEDINKRYKVGEYWPDSSELPSLFDELGFVNVQVDAIAIPIVIDDARNSYAEKIMLVESEKEQLLERLEISLNIDSKKLFQDEIRELKELVEERFSKRLDFLKKGINIWDYTIIIIQIVSGIVKKSSI</sequence>
<dbReference type="CDD" id="cd02440">
    <property type="entry name" value="AdoMet_MTases"/>
    <property type="match status" value="1"/>
</dbReference>
<organism evidence="2 3">
    <name type="scientific">Caloranaerobacter azorensis DSM 13643</name>
    <dbReference type="NCBI Taxonomy" id="1121264"/>
    <lineage>
        <taxon>Bacteria</taxon>
        <taxon>Bacillati</taxon>
        <taxon>Bacillota</taxon>
        <taxon>Tissierellia</taxon>
        <taxon>Tissierellales</taxon>
        <taxon>Thermohalobacteraceae</taxon>
        <taxon>Caloranaerobacter</taxon>
    </lineage>
</organism>
<dbReference type="AlphaFoldDB" id="A0A1M5V6C0"/>
<evidence type="ECO:0000313" key="3">
    <source>
        <dbReference type="Proteomes" id="UP000183967"/>
    </source>
</evidence>
<evidence type="ECO:0000313" key="2">
    <source>
        <dbReference type="EMBL" id="SHH70756.1"/>
    </source>
</evidence>
<feature type="domain" description="Methyltransferase" evidence="1">
    <location>
        <begin position="39"/>
        <end position="178"/>
    </location>
</feature>